<dbReference type="InterPro" id="IPR001487">
    <property type="entry name" value="Bromodomain"/>
</dbReference>
<dbReference type="EMBL" id="JAOTPV010000004">
    <property type="protein sequence ID" value="KAJ4483180.1"/>
    <property type="molecule type" value="Genomic_DNA"/>
</dbReference>
<dbReference type="GO" id="GO:0005634">
    <property type="term" value="C:nucleus"/>
    <property type="evidence" value="ECO:0007669"/>
    <property type="project" value="TreeGrafter"/>
</dbReference>
<reference evidence="5" key="1">
    <citation type="submission" date="2022-08" db="EMBL/GenBank/DDBJ databases">
        <title>A Global Phylogenomic Analysis of the Shiitake Genus Lentinula.</title>
        <authorList>
            <consortium name="DOE Joint Genome Institute"/>
            <person name="Sierra-Patev S."/>
            <person name="Min B."/>
            <person name="Naranjo-Ortiz M."/>
            <person name="Looney B."/>
            <person name="Konkel Z."/>
            <person name="Slot J.C."/>
            <person name="Sakamoto Y."/>
            <person name="Steenwyk J.L."/>
            <person name="Rokas A."/>
            <person name="Carro J."/>
            <person name="Camarero S."/>
            <person name="Ferreira P."/>
            <person name="Molpeceres G."/>
            <person name="Ruiz-Duenas F.J."/>
            <person name="Serrano A."/>
            <person name="Henrissat B."/>
            <person name="Drula E."/>
            <person name="Hughes K.W."/>
            <person name="Mata J.L."/>
            <person name="Ishikawa N.K."/>
            <person name="Vargas-Isla R."/>
            <person name="Ushijima S."/>
            <person name="Smith C.A."/>
            <person name="Ahrendt S."/>
            <person name="Andreopoulos W."/>
            <person name="He G."/>
            <person name="Labutti K."/>
            <person name="Lipzen A."/>
            <person name="Ng V."/>
            <person name="Riley R."/>
            <person name="Sandor L."/>
            <person name="Barry K."/>
            <person name="Martinez A.T."/>
            <person name="Xiao Y."/>
            <person name="Gibbons J.G."/>
            <person name="Terashima K."/>
            <person name="Grigoriev I.V."/>
            <person name="Hibbett D.S."/>
        </authorList>
    </citation>
    <scope>NUCLEOTIDE SEQUENCE</scope>
    <source>
        <strain evidence="5">JLM2183</strain>
    </source>
</reference>
<feature type="domain" description="Bromo" evidence="4">
    <location>
        <begin position="89"/>
        <end position="159"/>
    </location>
</feature>
<dbReference type="PROSITE" id="PS50014">
    <property type="entry name" value="BROMODOMAIN_2"/>
    <property type="match status" value="1"/>
</dbReference>
<dbReference type="AlphaFoldDB" id="A0A9W9AJW5"/>
<organism evidence="5 6">
    <name type="scientific">Lentinula aciculospora</name>
    <dbReference type="NCBI Taxonomy" id="153920"/>
    <lineage>
        <taxon>Eukaryota</taxon>
        <taxon>Fungi</taxon>
        <taxon>Dikarya</taxon>
        <taxon>Basidiomycota</taxon>
        <taxon>Agaricomycotina</taxon>
        <taxon>Agaricomycetes</taxon>
        <taxon>Agaricomycetidae</taxon>
        <taxon>Agaricales</taxon>
        <taxon>Marasmiineae</taxon>
        <taxon>Omphalotaceae</taxon>
        <taxon>Lentinula</taxon>
    </lineage>
</organism>
<evidence type="ECO:0000256" key="1">
    <source>
        <dbReference type="ARBA" id="ARBA00023117"/>
    </source>
</evidence>
<dbReference type="InterPro" id="IPR036427">
    <property type="entry name" value="Bromodomain-like_sf"/>
</dbReference>
<dbReference type="OrthoDB" id="21449at2759"/>
<dbReference type="Proteomes" id="UP001150266">
    <property type="component" value="Unassembled WGS sequence"/>
</dbReference>
<evidence type="ECO:0000313" key="5">
    <source>
        <dbReference type="EMBL" id="KAJ4483180.1"/>
    </source>
</evidence>
<dbReference type="PANTHER" id="PTHR22881:SF27">
    <property type="entry name" value="BROMODOMAIN CONTAINING 7_9"/>
    <property type="match status" value="1"/>
</dbReference>
<sequence length="751" mass="83272">MDEDEVLSVDDIDIESRPDSPQEPAKRPSSGLTLVLPSLKSLQQAKVGKKTKSKTTFTGIAEEKLKKPPRPAKLKPLKEVLTKLIANIKKKDDYGFFLVPVNLEQVTGYLDVVKNPMDFGTIANKVARGKYRSLDDFTNDVRLVTLNAKLFNPPGTIYHTEADKIETWALDHIEKASGTVLQYELDWNLDPEKDDSVDANTEENDLNAPSATAADMGTPGPSDLLEIAGVRRSTRGPYKKVNTTSSTQKGVSENIDAEGRLPGSKDGLGAFPPGSDLAKTMLDLKLKGKRYKTKKERMRIEKEGPPFRSDGSLDYYNMEDPFLMFTNIVPSPLSRPLLTPIYASLSTGSPQVHVSQPQPLQSQTPQPSTSFPIPTTVPINRPLHQLPLQKGRHWVVTRNSNYRRGKDKEDENDDLLESDWKASREAHALDFGSFALLAGELAEEMKRRGVSGDDEQRTTEAIKESLDCVPSQPPATAVRSGPNDATHWLTTQAPEAEDYIRDVVYGGIEGFAYARSLAEFVTPPKRSNVIDEGQALGMPLTKWVETNVIDPLTGNRHSLLREATRKLTKSVSQDLKTNDPVSAQIFRSVHVYPKVNSILQLLLQLRTHTIDMGSLIRAPDEIYQSEKEWFGNVVSAEQVKKEYDSMEVDTQNTTNTSTTLGTKEQLNRVFAYVGNAIVALDKQRRAQLTVEEPKVDAPVNAGSQEDSVLRHIRLNLLALAKRAPLDTVALLPPELIPEQIRHVIPTLANAN</sequence>
<feature type="compositionally biased region" description="Basic and acidic residues" evidence="3">
    <location>
        <begin position="14"/>
        <end position="26"/>
    </location>
</feature>
<feature type="compositionally biased region" description="Acidic residues" evidence="3">
    <location>
        <begin position="1"/>
        <end position="13"/>
    </location>
</feature>
<evidence type="ECO:0000259" key="4">
    <source>
        <dbReference type="PROSITE" id="PS50014"/>
    </source>
</evidence>
<dbReference type="CDD" id="cd04369">
    <property type="entry name" value="Bromodomain"/>
    <property type="match status" value="1"/>
</dbReference>
<dbReference type="Pfam" id="PF00439">
    <property type="entry name" value="Bromodomain"/>
    <property type="match status" value="1"/>
</dbReference>
<accession>A0A9W9AJW5</accession>
<dbReference type="InterPro" id="IPR051831">
    <property type="entry name" value="Bromodomain_contain_prot"/>
</dbReference>
<dbReference type="SMART" id="SM00297">
    <property type="entry name" value="BROMO"/>
    <property type="match status" value="1"/>
</dbReference>
<evidence type="ECO:0000256" key="2">
    <source>
        <dbReference type="PROSITE-ProRule" id="PRU00035"/>
    </source>
</evidence>
<proteinExistence type="predicted"/>
<protein>
    <recommendedName>
        <fullName evidence="4">Bromo domain-containing protein</fullName>
    </recommendedName>
</protein>
<evidence type="ECO:0000256" key="3">
    <source>
        <dbReference type="SAM" id="MobiDB-lite"/>
    </source>
</evidence>
<evidence type="ECO:0000313" key="6">
    <source>
        <dbReference type="Proteomes" id="UP001150266"/>
    </source>
</evidence>
<comment type="caution">
    <text evidence="5">The sequence shown here is derived from an EMBL/GenBank/DDBJ whole genome shotgun (WGS) entry which is preliminary data.</text>
</comment>
<dbReference type="PANTHER" id="PTHR22881">
    <property type="entry name" value="BROMODOMAIN CONTAINING PROTEIN"/>
    <property type="match status" value="1"/>
</dbReference>
<keyword evidence="6" id="KW-1185">Reference proteome</keyword>
<feature type="region of interest" description="Disordered" evidence="3">
    <location>
        <begin position="1"/>
        <end position="33"/>
    </location>
</feature>
<gene>
    <name evidence="5" type="ORF">J3R30DRAFT_3446687</name>
</gene>
<keyword evidence="1 2" id="KW-0103">Bromodomain</keyword>
<dbReference type="SUPFAM" id="SSF47370">
    <property type="entry name" value="Bromodomain"/>
    <property type="match status" value="1"/>
</dbReference>
<dbReference type="Gene3D" id="1.20.920.10">
    <property type="entry name" value="Bromodomain-like"/>
    <property type="match status" value="1"/>
</dbReference>
<feature type="region of interest" description="Disordered" evidence="3">
    <location>
        <begin position="192"/>
        <end position="219"/>
    </location>
</feature>
<dbReference type="GO" id="GO:0006325">
    <property type="term" value="P:chromatin organization"/>
    <property type="evidence" value="ECO:0007669"/>
    <property type="project" value="UniProtKB-ARBA"/>
</dbReference>
<dbReference type="PRINTS" id="PR00503">
    <property type="entry name" value="BROMODOMAIN"/>
</dbReference>
<feature type="compositionally biased region" description="Low complexity" evidence="3">
    <location>
        <begin position="355"/>
        <end position="371"/>
    </location>
</feature>
<feature type="region of interest" description="Disordered" evidence="3">
    <location>
        <begin position="348"/>
        <end position="371"/>
    </location>
</feature>
<dbReference type="GO" id="GO:0006357">
    <property type="term" value="P:regulation of transcription by RNA polymerase II"/>
    <property type="evidence" value="ECO:0007669"/>
    <property type="project" value="TreeGrafter"/>
</dbReference>
<name>A0A9W9AJW5_9AGAR</name>